<dbReference type="GO" id="GO:0005737">
    <property type="term" value="C:cytoplasm"/>
    <property type="evidence" value="ECO:0007669"/>
    <property type="project" value="UniProtKB-SubCell"/>
</dbReference>
<dbReference type="InterPro" id="IPR038989">
    <property type="entry name" value="UbiJ"/>
</dbReference>
<dbReference type="UniPathway" id="UPA00232"/>
<keyword evidence="1" id="KW-0831">Ubiquinone biosynthesis</keyword>
<organism evidence="2 3">
    <name type="scientific">Sulfuriferula multivorans</name>
    <dbReference type="NCBI Taxonomy" id="1559896"/>
    <lineage>
        <taxon>Bacteria</taxon>
        <taxon>Pseudomonadati</taxon>
        <taxon>Pseudomonadota</taxon>
        <taxon>Betaproteobacteria</taxon>
        <taxon>Nitrosomonadales</taxon>
        <taxon>Sulfuricellaceae</taxon>
        <taxon>Sulfuriferula</taxon>
    </lineage>
</organism>
<dbReference type="EMBL" id="JAAFGW010000014">
    <property type="protein sequence ID" value="NDP47126.1"/>
    <property type="molecule type" value="Genomic_DNA"/>
</dbReference>
<dbReference type="Proteomes" id="UP000483432">
    <property type="component" value="Unassembled WGS sequence"/>
</dbReference>
<dbReference type="PANTHER" id="PTHR38693:SF1">
    <property type="entry name" value="UBIQUINONE BIOSYNTHESIS ACCESSORY FACTOR UBIJ"/>
    <property type="match status" value="1"/>
</dbReference>
<evidence type="ECO:0000313" key="2">
    <source>
        <dbReference type="EMBL" id="NDP47126.1"/>
    </source>
</evidence>
<comment type="function">
    <text evidence="1">Required for ubiquinone (coenzyme Q) biosynthesis. Binds hydrophobic ubiquinone biosynthetic intermediates via its SCP2 domain and is essential for the stability of the Ubi complex. May constitute a docking platform where Ubi enzymes assemble and access their SCP2-bound polyprenyl substrates.</text>
</comment>
<comment type="subcellular location">
    <subcellularLocation>
        <location evidence="1">Cytoplasm</location>
    </subcellularLocation>
</comment>
<evidence type="ECO:0000256" key="1">
    <source>
        <dbReference type="HAMAP-Rule" id="MF_02215"/>
    </source>
</evidence>
<dbReference type="AlphaFoldDB" id="A0A7C9P2H8"/>
<protein>
    <recommendedName>
        <fullName evidence="1">Ubiquinone biosynthesis accessory factor UbiJ</fullName>
    </recommendedName>
</protein>
<keyword evidence="1" id="KW-0963">Cytoplasm</keyword>
<gene>
    <name evidence="1" type="primary">ubiJ</name>
    <name evidence="2" type="ORF">GZ085_01805</name>
</gene>
<dbReference type="PANTHER" id="PTHR38693">
    <property type="entry name" value="UBIQUINONE BIOSYNTHESIS PROTEIN UBIJ"/>
    <property type="match status" value="1"/>
</dbReference>
<dbReference type="GO" id="GO:0006744">
    <property type="term" value="P:ubiquinone biosynthetic process"/>
    <property type="evidence" value="ECO:0007669"/>
    <property type="project" value="UniProtKB-UniRule"/>
</dbReference>
<name>A0A7C9P2H8_9PROT</name>
<comment type="similarity">
    <text evidence="1">Belongs to the UbiJ family.</text>
</comment>
<reference evidence="2 3" key="1">
    <citation type="submission" date="2019-09" db="EMBL/GenBank/DDBJ databases">
        <title>H2 Metabolism Revealed by Metagenomic Analysis in Subglacial Sediment of East Antarctica.</title>
        <authorList>
            <person name="Yang Z."/>
            <person name="Zhang Y."/>
            <person name="Lv Y."/>
            <person name="Yan W."/>
            <person name="Xiao X."/>
            <person name="Sun B."/>
            <person name="Ma H."/>
        </authorList>
    </citation>
    <scope>NUCLEOTIDE SEQUENCE [LARGE SCALE GENOMIC DNA]</scope>
    <source>
        <strain evidence="2">Bin2_2</strain>
    </source>
</reference>
<comment type="caution">
    <text evidence="2">The sequence shown here is derived from an EMBL/GenBank/DDBJ whole genome shotgun (WGS) entry which is preliminary data.</text>
</comment>
<comment type="pathway">
    <text evidence="1">Cofactor biosynthesis; ubiquinone biosynthesis.</text>
</comment>
<dbReference type="HAMAP" id="MF_02215">
    <property type="entry name" value="UbiJ"/>
    <property type="match status" value="1"/>
</dbReference>
<accession>A0A7C9P2H8</accession>
<proteinExistence type="inferred from homology"/>
<sequence length="186" mass="20691">MERSLNHLLLQSPGATEALLRHAGRSVRFDLTLKQFDFRIADDGCFSESVIDTPDAVIRPTLALLTRLPFFGREALRHAEYSGDPALLATLDRVFKQLNWDVESDLAPWVGDMAAHRLHTLGRNMLSGLNQAVSALGHNASEYLVEEAELMARAVDVARFNRDVDTLADAAARLEARLRLREADKA</sequence>
<evidence type="ECO:0000313" key="3">
    <source>
        <dbReference type="Proteomes" id="UP000483432"/>
    </source>
</evidence>